<keyword evidence="6 12" id="KW-1133">Transmembrane helix</keyword>
<keyword evidence="4" id="KW-0677">Repeat</keyword>
<feature type="compositionally biased region" description="Low complexity" evidence="11">
    <location>
        <begin position="213"/>
        <end position="260"/>
    </location>
</feature>
<dbReference type="InterPro" id="IPR002067">
    <property type="entry name" value="MCP"/>
</dbReference>
<keyword evidence="2 10" id="KW-0813">Transport</keyword>
<dbReference type="PRINTS" id="PR00926">
    <property type="entry name" value="MITOCARRIER"/>
</dbReference>
<proteinExistence type="inferred from homology"/>
<feature type="region of interest" description="Disordered" evidence="11">
    <location>
        <begin position="1"/>
        <end position="39"/>
    </location>
</feature>
<dbReference type="InterPro" id="IPR018108">
    <property type="entry name" value="MCP_transmembrane"/>
</dbReference>
<feature type="region of interest" description="Disordered" evidence="11">
    <location>
        <begin position="212"/>
        <end position="260"/>
    </location>
</feature>
<comment type="subcellular location">
    <subcellularLocation>
        <location evidence="1">Mitochondrion inner membrane</location>
        <topology evidence="1">Multi-pass membrane protein</topology>
    </subcellularLocation>
</comment>
<dbReference type="Pfam" id="PF00153">
    <property type="entry name" value="Mito_carr"/>
    <property type="match status" value="4"/>
</dbReference>
<feature type="compositionally biased region" description="Low complexity" evidence="11">
    <location>
        <begin position="7"/>
        <end position="20"/>
    </location>
</feature>
<name>A0ABR1FA50_9ASCO</name>
<feature type="repeat" description="Solcar" evidence="9">
    <location>
        <begin position="58"/>
        <end position="149"/>
    </location>
</feature>
<dbReference type="PANTHER" id="PTHR24089">
    <property type="entry name" value="SOLUTE CARRIER FAMILY 25"/>
    <property type="match status" value="1"/>
</dbReference>
<feature type="repeat" description="Solcar" evidence="9">
    <location>
        <begin position="327"/>
        <end position="415"/>
    </location>
</feature>
<dbReference type="RefSeq" id="XP_064769733.1">
    <property type="nucleotide sequence ID" value="XM_064911007.1"/>
</dbReference>
<keyword evidence="5" id="KW-0999">Mitochondrion inner membrane</keyword>
<dbReference type="PROSITE" id="PS50920">
    <property type="entry name" value="SOLCAR"/>
    <property type="match status" value="3"/>
</dbReference>
<protein>
    <submittedName>
        <fullName evidence="13">Mitochondrial carrier domain-containing protein</fullName>
    </submittedName>
</protein>
<comment type="caution">
    <text evidence="13">The sequence shown here is derived from an EMBL/GenBank/DDBJ whole genome shotgun (WGS) entry which is preliminary data.</text>
</comment>
<dbReference type="InterPro" id="IPR023395">
    <property type="entry name" value="MCP_dom_sf"/>
</dbReference>
<evidence type="ECO:0000256" key="7">
    <source>
        <dbReference type="ARBA" id="ARBA00023128"/>
    </source>
</evidence>
<comment type="similarity">
    <text evidence="10">Belongs to the mitochondrial carrier (TC 2.A.29) family.</text>
</comment>
<accession>A0ABR1FA50</accession>
<evidence type="ECO:0000256" key="2">
    <source>
        <dbReference type="ARBA" id="ARBA00022448"/>
    </source>
</evidence>
<sequence>MTLALTSASSSGSGSGSKSEAGTRRVGKSPSDAGAIASDSEGVATPSAYSTENTRSYGYMLKSGLAGGLAGCAAKSIIAPLDRVKILFQTSSPQFAKFSGKRLGIWRAAREIYLTDGVLGLFQGHSATLLRIFPYAAIKFVAYEQIRSVLISSADQETSIRRMLSGSLAGVSSVFFTYPLELIRVRLAYETRRDQRASFVRICKQIYYEGPLARPSKSSTTSTSSALNSSSSSPSATASSSSALSSSSTRASTTSTATASESAETVVRAGRISNFYRGFSPTVLGMLPYAGVSFLSHDKIHDIFRSSLLAKYAVTNGEQATDRSVPLRTWAQLVAGGLAGMIAQTASYPLEVIRRRMQVSGAVKNSQAVGIGSTARLIFQQHGARGFFVGLTIGYIKVIPMASCSFFVYERMKHVLGI</sequence>
<evidence type="ECO:0000256" key="8">
    <source>
        <dbReference type="ARBA" id="ARBA00023136"/>
    </source>
</evidence>
<gene>
    <name evidence="13" type="ORF">BZA70DRAFT_266119</name>
</gene>
<keyword evidence="3 9" id="KW-0812">Transmembrane</keyword>
<evidence type="ECO:0000313" key="14">
    <source>
        <dbReference type="Proteomes" id="UP001498771"/>
    </source>
</evidence>
<dbReference type="Gene3D" id="1.50.40.10">
    <property type="entry name" value="Mitochondrial carrier domain"/>
    <property type="match status" value="1"/>
</dbReference>
<dbReference type="EMBL" id="JBBJBU010000002">
    <property type="protein sequence ID" value="KAK7206700.1"/>
    <property type="molecule type" value="Genomic_DNA"/>
</dbReference>
<keyword evidence="7" id="KW-0496">Mitochondrion</keyword>
<reference evidence="13 14" key="1">
    <citation type="submission" date="2024-03" db="EMBL/GenBank/DDBJ databases">
        <title>Genome-scale model development and genomic sequencing of the oleaginous clade Lipomyces.</title>
        <authorList>
            <consortium name="Lawrence Berkeley National Laboratory"/>
            <person name="Czajka J.J."/>
            <person name="Han Y."/>
            <person name="Kim J."/>
            <person name="Mondo S.J."/>
            <person name="Hofstad B.A."/>
            <person name="Robles A."/>
            <person name="Haridas S."/>
            <person name="Riley R."/>
            <person name="LaButti K."/>
            <person name="Pangilinan J."/>
            <person name="Andreopoulos W."/>
            <person name="Lipzen A."/>
            <person name="Yan J."/>
            <person name="Wang M."/>
            <person name="Ng V."/>
            <person name="Grigoriev I.V."/>
            <person name="Spatafora J.W."/>
            <person name="Magnuson J.K."/>
            <person name="Baker S.E."/>
            <person name="Pomraning K.R."/>
        </authorList>
    </citation>
    <scope>NUCLEOTIDE SEQUENCE [LARGE SCALE GENOMIC DNA]</scope>
    <source>
        <strain evidence="13 14">Phaff 52-87</strain>
    </source>
</reference>
<feature type="transmembrane region" description="Helical" evidence="12">
    <location>
        <begin position="387"/>
        <end position="409"/>
    </location>
</feature>
<evidence type="ECO:0000256" key="5">
    <source>
        <dbReference type="ARBA" id="ARBA00022792"/>
    </source>
</evidence>
<evidence type="ECO:0000256" key="3">
    <source>
        <dbReference type="ARBA" id="ARBA00022692"/>
    </source>
</evidence>
<dbReference type="Proteomes" id="UP001498771">
    <property type="component" value="Unassembled WGS sequence"/>
</dbReference>
<evidence type="ECO:0000256" key="10">
    <source>
        <dbReference type="RuleBase" id="RU000488"/>
    </source>
</evidence>
<dbReference type="GeneID" id="90036519"/>
<dbReference type="SUPFAM" id="SSF103506">
    <property type="entry name" value="Mitochondrial carrier"/>
    <property type="match status" value="1"/>
</dbReference>
<evidence type="ECO:0000256" key="1">
    <source>
        <dbReference type="ARBA" id="ARBA00004448"/>
    </source>
</evidence>
<keyword evidence="14" id="KW-1185">Reference proteome</keyword>
<keyword evidence="8 9" id="KW-0472">Membrane</keyword>
<evidence type="ECO:0000256" key="12">
    <source>
        <dbReference type="SAM" id="Phobius"/>
    </source>
</evidence>
<evidence type="ECO:0000256" key="9">
    <source>
        <dbReference type="PROSITE-ProRule" id="PRU00282"/>
    </source>
</evidence>
<feature type="repeat" description="Solcar" evidence="9">
    <location>
        <begin position="157"/>
        <end position="303"/>
    </location>
</feature>
<evidence type="ECO:0000256" key="11">
    <source>
        <dbReference type="SAM" id="MobiDB-lite"/>
    </source>
</evidence>
<organism evidence="13 14">
    <name type="scientific">Myxozyma melibiosi</name>
    <dbReference type="NCBI Taxonomy" id="54550"/>
    <lineage>
        <taxon>Eukaryota</taxon>
        <taxon>Fungi</taxon>
        <taxon>Dikarya</taxon>
        <taxon>Ascomycota</taxon>
        <taxon>Saccharomycotina</taxon>
        <taxon>Lipomycetes</taxon>
        <taxon>Lipomycetales</taxon>
        <taxon>Lipomycetaceae</taxon>
        <taxon>Myxozyma</taxon>
    </lineage>
</organism>
<evidence type="ECO:0000313" key="13">
    <source>
        <dbReference type="EMBL" id="KAK7206700.1"/>
    </source>
</evidence>
<evidence type="ECO:0000256" key="4">
    <source>
        <dbReference type="ARBA" id="ARBA00022737"/>
    </source>
</evidence>
<evidence type="ECO:0000256" key="6">
    <source>
        <dbReference type="ARBA" id="ARBA00022989"/>
    </source>
</evidence>